<accession>A0A412Z211</accession>
<dbReference type="AlphaFoldDB" id="A0A412Z211"/>
<sequence length="64" mass="7051">MIKRTGARRSGPAGECRYANMQRMLLSHILSGILSDMGLPCDFRVMLADDSQEMFADDSQVISG</sequence>
<gene>
    <name evidence="1" type="ORF">DWW02_18815</name>
</gene>
<comment type="caution">
    <text evidence="1">The sequence shown here is derived from an EMBL/GenBank/DDBJ whole genome shotgun (WGS) entry which is preliminary data.</text>
</comment>
<organism evidence="1 2">
    <name type="scientific">Enterocloster bolteae</name>
    <dbReference type="NCBI Taxonomy" id="208479"/>
    <lineage>
        <taxon>Bacteria</taxon>
        <taxon>Bacillati</taxon>
        <taxon>Bacillota</taxon>
        <taxon>Clostridia</taxon>
        <taxon>Lachnospirales</taxon>
        <taxon>Lachnospiraceae</taxon>
        <taxon>Enterocloster</taxon>
    </lineage>
</organism>
<proteinExistence type="predicted"/>
<evidence type="ECO:0000313" key="2">
    <source>
        <dbReference type="Proteomes" id="UP000284543"/>
    </source>
</evidence>
<dbReference type="EMBL" id="QRZM01000008">
    <property type="protein sequence ID" value="RGV74048.1"/>
    <property type="molecule type" value="Genomic_DNA"/>
</dbReference>
<reference evidence="1 2" key="1">
    <citation type="submission" date="2018-08" db="EMBL/GenBank/DDBJ databases">
        <title>A genome reference for cultivated species of the human gut microbiota.</title>
        <authorList>
            <person name="Zou Y."/>
            <person name="Xue W."/>
            <person name="Luo G."/>
        </authorList>
    </citation>
    <scope>NUCLEOTIDE SEQUENCE [LARGE SCALE GENOMIC DNA]</scope>
    <source>
        <strain evidence="1 2">AF14-18</strain>
    </source>
</reference>
<evidence type="ECO:0000313" key="1">
    <source>
        <dbReference type="EMBL" id="RGV74048.1"/>
    </source>
</evidence>
<protein>
    <submittedName>
        <fullName evidence="1">Uncharacterized protein</fullName>
    </submittedName>
</protein>
<dbReference type="Proteomes" id="UP000284543">
    <property type="component" value="Unassembled WGS sequence"/>
</dbReference>
<name>A0A412Z211_9FIRM</name>